<gene>
    <name evidence="3" type="primary">LOC107125878</name>
</gene>
<organism evidence="2 3">
    <name type="scientific">Gekko japonicus</name>
    <name type="common">Schlegel's Japanese gecko</name>
    <dbReference type="NCBI Taxonomy" id="146911"/>
    <lineage>
        <taxon>Eukaryota</taxon>
        <taxon>Metazoa</taxon>
        <taxon>Chordata</taxon>
        <taxon>Craniata</taxon>
        <taxon>Vertebrata</taxon>
        <taxon>Euteleostomi</taxon>
        <taxon>Lepidosauria</taxon>
        <taxon>Squamata</taxon>
        <taxon>Bifurcata</taxon>
        <taxon>Gekkota</taxon>
        <taxon>Gekkonidae</taxon>
        <taxon>Gekkoninae</taxon>
        <taxon>Gekko</taxon>
    </lineage>
</organism>
<dbReference type="RefSeq" id="XP_015284826.1">
    <property type="nucleotide sequence ID" value="XM_015429340.1"/>
</dbReference>
<evidence type="ECO:0000313" key="3">
    <source>
        <dbReference type="RefSeq" id="XP_015284826.1"/>
    </source>
</evidence>
<dbReference type="GeneID" id="107125878"/>
<dbReference type="InterPro" id="IPR003877">
    <property type="entry name" value="SPRY_dom"/>
</dbReference>
<proteinExistence type="predicted"/>
<dbReference type="Proteomes" id="UP000694871">
    <property type="component" value="Unplaced"/>
</dbReference>
<protein>
    <submittedName>
        <fullName evidence="3">Tripartite motif-containing protein 7-like</fullName>
    </submittedName>
</protein>
<dbReference type="InterPro" id="IPR013320">
    <property type="entry name" value="ConA-like_dom_sf"/>
</dbReference>
<dbReference type="PANTHER" id="PTHR24103">
    <property type="entry name" value="E3 UBIQUITIN-PROTEIN LIGASE TRIM"/>
    <property type="match status" value="1"/>
</dbReference>
<feature type="non-terminal residue" evidence="3">
    <location>
        <position position="1"/>
    </location>
</feature>
<dbReference type="PROSITE" id="PS50188">
    <property type="entry name" value="B302_SPRY"/>
    <property type="match status" value="1"/>
</dbReference>
<dbReference type="Pfam" id="PF00622">
    <property type="entry name" value="SPRY"/>
    <property type="match status" value="1"/>
</dbReference>
<dbReference type="InterPro" id="IPR050143">
    <property type="entry name" value="TRIM/RBCC"/>
</dbReference>
<dbReference type="InterPro" id="IPR001870">
    <property type="entry name" value="B30.2/SPRY"/>
</dbReference>
<sequence length="255" mass="28245">GLGNILQRCNKEKFLNPGAFPLELKQEVENVSKIHPFLETTMNEFKETVLAGPEAKEAKLTVSGTCTVPTLVVLANDYSPNVHSFGTRPNVHTFGTPNVHSFSTRQQWGNSYQNPSQFSCWSYVMGIERINSGSCSWVMNITNEKFWAVGVALESFRGRNVSGLTPEQGIWAVGQSNGSWYAFTSAGTHRLTCPWSSNQIHACPINPCYDTTIQVSLNHEQGSVTFLNADNTAMYTFHNASFSGQPISSWYFVGK</sequence>
<dbReference type="InterPro" id="IPR043136">
    <property type="entry name" value="B30.2/SPRY_sf"/>
</dbReference>
<evidence type="ECO:0000313" key="2">
    <source>
        <dbReference type="Proteomes" id="UP000694871"/>
    </source>
</evidence>
<dbReference type="Gene3D" id="2.60.120.920">
    <property type="match status" value="1"/>
</dbReference>
<keyword evidence="2" id="KW-1185">Reference proteome</keyword>
<reference evidence="3" key="1">
    <citation type="submission" date="2025-08" db="UniProtKB">
        <authorList>
            <consortium name="RefSeq"/>
        </authorList>
    </citation>
    <scope>IDENTIFICATION</scope>
</reference>
<accession>A0ABM1LFT9</accession>
<feature type="domain" description="B30.2/SPRY" evidence="1">
    <location>
        <begin position="40"/>
        <end position="255"/>
    </location>
</feature>
<evidence type="ECO:0000259" key="1">
    <source>
        <dbReference type="PROSITE" id="PS50188"/>
    </source>
</evidence>
<dbReference type="SUPFAM" id="SSF49899">
    <property type="entry name" value="Concanavalin A-like lectins/glucanases"/>
    <property type="match status" value="1"/>
</dbReference>
<name>A0ABM1LFT9_GEKJA</name>